<dbReference type="SUPFAM" id="SSF158446">
    <property type="entry name" value="IVS-encoded protein-like"/>
    <property type="match status" value="1"/>
</dbReference>
<dbReference type="PANTHER" id="PTHR38471:SF2">
    <property type="entry name" value="FOUR HELIX BUNDLE PROTEIN"/>
    <property type="match status" value="1"/>
</dbReference>
<dbReference type="HOGENOM" id="CLU_129874_3_1_9"/>
<dbReference type="Pfam" id="PF05635">
    <property type="entry name" value="23S_rRNA_IVP"/>
    <property type="match status" value="1"/>
</dbReference>
<keyword evidence="2" id="KW-1185">Reference proteome</keyword>
<sequence length="53" mass="6010">MSSSIIKDKSFNFALEIIDIYKYLTITKKEFILSKQLLRSGTSIGANIKEALK</sequence>
<dbReference type="NCBIfam" id="TIGR02436">
    <property type="entry name" value="four helix bundle protein"/>
    <property type="match status" value="1"/>
</dbReference>
<protein>
    <recommendedName>
        <fullName evidence="3">S23 ribosomal protein</fullName>
    </recommendedName>
</protein>
<dbReference type="InterPro" id="IPR036583">
    <property type="entry name" value="23S_rRNA_IVS_sf"/>
</dbReference>
<accession>C4IM53</accession>
<dbReference type="Proteomes" id="UP000003081">
    <property type="component" value="Unassembled WGS sequence"/>
</dbReference>
<reference evidence="1 2" key="1">
    <citation type="submission" date="2009-08" db="EMBL/GenBank/DDBJ databases">
        <authorList>
            <person name="Shrivastava S."/>
            <person name="Brinkac L.B."/>
            <person name="Brown J.L."/>
            <person name="Bruce D.B."/>
            <person name="Detter C."/>
            <person name="Green L.D."/>
            <person name="Munk C.A."/>
            <person name="Rogers Y.C."/>
            <person name="Tapia R."/>
            <person name="Sims D.R."/>
            <person name="Smith L.A."/>
            <person name="Smith T.J."/>
            <person name="Sutton G."/>
            <person name="Brettin T."/>
        </authorList>
    </citation>
    <scope>NUCLEOTIDE SEQUENCE [LARGE SCALE GENOMIC DNA]</scope>
    <source>
        <strain evidence="2">E4 str. BoNT E BL5262</strain>
    </source>
</reference>
<evidence type="ECO:0008006" key="3">
    <source>
        <dbReference type="Google" id="ProtNLM"/>
    </source>
</evidence>
<dbReference type="PANTHER" id="PTHR38471">
    <property type="entry name" value="FOUR HELIX BUNDLE PROTEIN"/>
    <property type="match status" value="1"/>
</dbReference>
<dbReference type="InterPro" id="IPR012657">
    <property type="entry name" value="23S_rRNA-intervening_sequence"/>
</dbReference>
<organism evidence="1 2">
    <name type="scientific">Clostridium butyricum E4 str. BoNT E BL5262</name>
    <dbReference type="NCBI Taxonomy" id="632245"/>
    <lineage>
        <taxon>Bacteria</taxon>
        <taxon>Bacillati</taxon>
        <taxon>Bacillota</taxon>
        <taxon>Clostridia</taxon>
        <taxon>Eubacteriales</taxon>
        <taxon>Clostridiaceae</taxon>
        <taxon>Clostridium</taxon>
    </lineage>
</organism>
<proteinExistence type="predicted"/>
<dbReference type="EMBL" id="ACOM01000007">
    <property type="protein sequence ID" value="EEP52609.1"/>
    <property type="molecule type" value="Genomic_DNA"/>
</dbReference>
<dbReference type="STRING" id="1492.ATN24_15210"/>
<dbReference type="eggNOG" id="ENOG5032RWC">
    <property type="taxonomic scope" value="Bacteria"/>
</dbReference>
<evidence type="ECO:0000313" key="1">
    <source>
        <dbReference type="EMBL" id="EEP52609.1"/>
    </source>
</evidence>
<dbReference type="Gene3D" id="1.20.1440.60">
    <property type="entry name" value="23S rRNA-intervening sequence"/>
    <property type="match status" value="1"/>
</dbReference>
<dbReference type="AlphaFoldDB" id="C4IM53"/>
<gene>
    <name evidence="1" type="ORF">CLP_0231</name>
</gene>
<comment type="caution">
    <text evidence="1">The sequence shown here is derived from an EMBL/GenBank/DDBJ whole genome shotgun (WGS) entry which is preliminary data.</text>
</comment>
<name>C4IM53_CLOBU</name>
<evidence type="ECO:0000313" key="2">
    <source>
        <dbReference type="Proteomes" id="UP000003081"/>
    </source>
</evidence>